<name>A0A5R9FE13_9BACL</name>
<proteinExistence type="predicted"/>
<dbReference type="OrthoDB" id="2989999at2"/>
<keyword evidence="2" id="KW-1185">Reference proteome</keyword>
<protein>
    <recommendedName>
        <fullName evidence="3">Radical SAM protein</fullName>
    </recommendedName>
</protein>
<sequence>MVEFVYNPKLGIKVPVLHGKWNEIPSEQKEKILFEWEKIRGEIPDRIAEIEKVINTKQSMLGEEENFSHSCRLNEEIAELASAINDLWLLYRSEPIITKEKQAGL</sequence>
<evidence type="ECO:0000313" key="1">
    <source>
        <dbReference type="EMBL" id="TLS39113.1"/>
    </source>
</evidence>
<evidence type="ECO:0008006" key="3">
    <source>
        <dbReference type="Google" id="ProtNLM"/>
    </source>
</evidence>
<dbReference type="RefSeq" id="WP_138122636.1">
    <property type="nucleotide sequence ID" value="NZ_SWLG01000001.1"/>
</dbReference>
<dbReference type="AlphaFoldDB" id="A0A5R9FE13"/>
<accession>A0A5R9FE13</accession>
<evidence type="ECO:0000313" key="2">
    <source>
        <dbReference type="Proteomes" id="UP000308230"/>
    </source>
</evidence>
<organism evidence="1 2">
    <name type="scientific">Exobacillus caeni</name>
    <dbReference type="NCBI Taxonomy" id="2574798"/>
    <lineage>
        <taxon>Bacteria</taxon>
        <taxon>Bacillati</taxon>
        <taxon>Bacillota</taxon>
        <taxon>Bacilli</taxon>
        <taxon>Bacillales</taxon>
        <taxon>Guptibacillaceae</taxon>
        <taxon>Exobacillus</taxon>
    </lineage>
</organism>
<dbReference type="Proteomes" id="UP000308230">
    <property type="component" value="Unassembled WGS sequence"/>
</dbReference>
<gene>
    <name evidence="1" type="ORF">FCL54_02030</name>
</gene>
<dbReference type="EMBL" id="SWLG01000001">
    <property type="protein sequence ID" value="TLS39113.1"/>
    <property type="molecule type" value="Genomic_DNA"/>
</dbReference>
<reference evidence="1 2" key="1">
    <citation type="submission" date="2019-04" db="EMBL/GenBank/DDBJ databases">
        <title>Bacillus caeni sp. nov., a bacterium isolated from mangrove sediment.</title>
        <authorList>
            <person name="Huang H."/>
            <person name="Mo K."/>
            <person name="Hu Y."/>
        </authorList>
    </citation>
    <scope>NUCLEOTIDE SEQUENCE [LARGE SCALE GENOMIC DNA]</scope>
    <source>
        <strain evidence="1 2">HB172195</strain>
    </source>
</reference>
<comment type="caution">
    <text evidence="1">The sequence shown here is derived from an EMBL/GenBank/DDBJ whole genome shotgun (WGS) entry which is preliminary data.</text>
</comment>